<dbReference type="InterPro" id="IPR029479">
    <property type="entry name" value="Nitroreductase"/>
</dbReference>
<dbReference type="InterPro" id="IPR052530">
    <property type="entry name" value="NAD(P)H_nitroreductase"/>
</dbReference>
<protein>
    <recommendedName>
        <fullName evidence="8">Putative NAD(P)H nitroreductase</fullName>
        <ecNumber evidence="8">1.-.-.-</ecNumber>
    </recommendedName>
</protein>
<dbReference type="RefSeq" id="WP_169560253.1">
    <property type="nucleotide sequence ID" value="NZ_BSNF01000006.1"/>
</dbReference>
<dbReference type="InterPro" id="IPR000415">
    <property type="entry name" value="Nitroreductase-like"/>
</dbReference>
<comment type="similarity">
    <text evidence="2 8">Belongs to the nitroreductase family.</text>
</comment>
<evidence type="ECO:0000313" key="11">
    <source>
        <dbReference type="Proteomes" id="UP001161409"/>
    </source>
</evidence>
<feature type="domain" description="Nitroreductase" evidence="9">
    <location>
        <begin position="16"/>
        <end position="163"/>
    </location>
</feature>
<evidence type="ECO:0000256" key="5">
    <source>
        <dbReference type="ARBA" id="ARBA00022857"/>
    </source>
</evidence>
<keyword evidence="11" id="KW-1185">Reference proteome</keyword>
<dbReference type="EC" id="1.-.-.-" evidence="8"/>
<accession>A0ABQ5U1Z3</accession>
<organism evidence="10 11">
    <name type="scientific">Sneathiella chinensis</name>
    <dbReference type="NCBI Taxonomy" id="349750"/>
    <lineage>
        <taxon>Bacteria</taxon>
        <taxon>Pseudomonadati</taxon>
        <taxon>Pseudomonadota</taxon>
        <taxon>Alphaproteobacteria</taxon>
        <taxon>Sneathiellales</taxon>
        <taxon>Sneathiellaceae</taxon>
        <taxon>Sneathiella</taxon>
    </lineage>
</organism>
<keyword evidence="6 8" id="KW-0560">Oxidoreductase</keyword>
<sequence>MDALTALFTRKSAAALTEPAPDEGELREMFRAAVRAPDHGAIRPWRFIVFRGESRADLGAILKDCARKSDPAATEAALEKAALKPFRAPLVIAVIATVCDHPKVPAIEQVISAGAAAQNIMLAAHAMGFAGIWRTGAPCYDESVRGALGVAGEDQIVGFLYLGSARTVPPLPDCDPDAFVEYWETAGRS</sequence>
<proteinExistence type="inferred from homology"/>
<keyword evidence="3 8" id="KW-0285">Flavoprotein</keyword>
<evidence type="ECO:0000256" key="7">
    <source>
        <dbReference type="ARBA" id="ARBA00023027"/>
    </source>
</evidence>
<dbReference type="Pfam" id="PF00881">
    <property type="entry name" value="Nitroreductase"/>
    <property type="match status" value="1"/>
</dbReference>
<comment type="caution">
    <text evidence="10">The sequence shown here is derived from an EMBL/GenBank/DDBJ whole genome shotgun (WGS) entry which is preliminary data.</text>
</comment>
<evidence type="ECO:0000256" key="8">
    <source>
        <dbReference type="PIRNR" id="PIRNR000232"/>
    </source>
</evidence>
<evidence type="ECO:0000256" key="1">
    <source>
        <dbReference type="ARBA" id="ARBA00001917"/>
    </source>
</evidence>
<dbReference type="Gene3D" id="3.40.109.10">
    <property type="entry name" value="NADH Oxidase"/>
    <property type="match status" value="1"/>
</dbReference>
<dbReference type="PIRSF" id="PIRSF000232">
    <property type="entry name" value="YdjA"/>
    <property type="match status" value="1"/>
</dbReference>
<evidence type="ECO:0000256" key="3">
    <source>
        <dbReference type="ARBA" id="ARBA00022630"/>
    </source>
</evidence>
<reference evidence="10" key="2">
    <citation type="submission" date="2023-01" db="EMBL/GenBank/DDBJ databases">
        <title>Draft genome sequence of Sneathiella chinensis strain NBRC 103408.</title>
        <authorList>
            <person name="Sun Q."/>
            <person name="Mori K."/>
        </authorList>
    </citation>
    <scope>NUCLEOTIDE SEQUENCE</scope>
    <source>
        <strain evidence="10">NBRC 103408</strain>
    </source>
</reference>
<dbReference type="SUPFAM" id="SSF55469">
    <property type="entry name" value="FMN-dependent nitroreductase-like"/>
    <property type="match status" value="1"/>
</dbReference>
<dbReference type="Proteomes" id="UP001161409">
    <property type="component" value="Unassembled WGS sequence"/>
</dbReference>
<dbReference type="PANTHER" id="PTHR43821">
    <property type="entry name" value="NAD(P)H NITROREDUCTASE YDJA-RELATED"/>
    <property type="match status" value="1"/>
</dbReference>
<evidence type="ECO:0000256" key="2">
    <source>
        <dbReference type="ARBA" id="ARBA00007118"/>
    </source>
</evidence>
<dbReference type="EMBL" id="BSNF01000006">
    <property type="protein sequence ID" value="GLQ06197.1"/>
    <property type="molecule type" value="Genomic_DNA"/>
</dbReference>
<dbReference type="CDD" id="cd02135">
    <property type="entry name" value="YdjA-like"/>
    <property type="match status" value="1"/>
</dbReference>
<evidence type="ECO:0000256" key="4">
    <source>
        <dbReference type="ARBA" id="ARBA00022643"/>
    </source>
</evidence>
<keyword evidence="7 8" id="KW-0520">NAD</keyword>
<evidence type="ECO:0000256" key="6">
    <source>
        <dbReference type="ARBA" id="ARBA00023002"/>
    </source>
</evidence>
<gene>
    <name evidence="10" type="ORF">GCM10007924_14180</name>
</gene>
<name>A0ABQ5U1Z3_9PROT</name>
<keyword evidence="4 8" id="KW-0288">FMN</keyword>
<evidence type="ECO:0000313" key="10">
    <source>
        <dbReference type="EMBL" id="GLQ06197.1"/>
    </source>
</evidence>
<dbReference type="InterPro" id="IPR026021">
    <property type="entry name" value="YdjA-like"/>
</dbReference>
<comment type="cofactor">
    <cofactor evidence="1 8">
        <name>FMN</name>
        <dbReference type="ChEBI" id="CHEBI:58210"/>
    </cofactor>
</comment>
<reference evidence="10" key="1">
    <citation type="journal article" date="2014" name="Int. J. Syst. Evol. Microbiol.">
        <title>Complete genome of a new Firmicutes species belonging to the dominant human colonic microbiota ('Ruminococcus bicirculans') reveals two chromosomes and a selective capacity to utilize plant glucans.</title>
        <authorList>
            <consortium name="NISC Comparative Sequencing Program"/>
            <person name="Wegmann U."/>
            <person name="Louis P."/>
            <person name="Goesmann A."/>
            <person name="Henrissat B."/>
            <person name="Duncan S.H."/>
            <person name="Flint H.J."/>
        </authorList>
    </citation>
    <scope>NUCLEOTIDE SEQUENCE</scope>
    <source>
        <strain evidence="10">NBRC 103408</strain>
    </source>
</reference>
<dbReference type="NCBIfam" id="NF008088">
    <property type="entry name" value="PRK10828.1"/>
    <property type="match status" value="1"/>
</dbReference>
<evidence type="ECO:0000259" key="9">
    <source>
        <dbReference type="Pfam" id="PF00881"/>
    </source>
</evidence>
<dbReference type="PANTHER" id="PTHR43821:SF1">
    <property type="entry name" value="NAD(P)H NITROREDUCTASE YDJA-RELATED"/>
    <property type="match status" value="1"/>
</dbReference>
<keyword evidence="5 8" id="KW-0521">NADP</keyword>